<protein>
    <submittedName>
        <fullName evidence="2">Phage holin</fullName>
    </submittedName>
</protein>
<keyword evidence="1" id="KW-0812">Transmembrane</keyword>
<name>A0AAE4KXM6_9ENTE</name>
<dbReference type="AlphaFoldDB" id="A0AAE4KXM6"/>
<feature type="transmembrane region" description="Helical" evidence="1">
    <location>
        <begin position="40"/>
        <end position="63"/>
    </location>
</feature>
<dbReference type="RefSeq" id="WP_311797525.1">
    <property type="nucleotide sequence ID" value="NZ_JARQAI010000027.1"/>
</dbReference>
<reference evidence="2" key="1">
    <citation type="submission" date="2023-03" db="EMBL/GenBank/DDBJ databases">
        <authorList>
            <person name="Shen W."/>
            <person name="Cai J."/>
        </authorList>
    </citation>
    <scope>NUCLEOTIDE SEQUENCE</scope>
    <source>
        <strain evidence="2">P69-2</strain>
    </source>
</reference>
<comment type="caution">
    <text evidence="2">The sequence shown here is derived from an EMBL/GenBank/DDBJ whole genome shotgun (WGS) entry which is preliminary data.</text>
</comment>
<gene>
    <name evidence="2" type="ORF">P7H00_13195</name>
</gene>
<dbReference type="Proteomes" id="UP001180842">
    <property type="component" value="Unassembled WGS sequence"/>
</dbReference>
<proteinExistence type="predicted"/>
<sequence>MILPDKYYQIIKWAVLTVLPALSVLVGTLGKAYGWQLTDMAVLTINAVTAFLGVVTGVSAFNLKNKED</sequence>
<accession>A0AAE4KXM6</accession>
<dbReference type="InterPro" id="IPR031612">
    <property type="entry name" value="Phage_holin_Dp1"/>
</dbReference>
<dbReference type="Pfam" id="PF16938">
    <property type="entry name" value="Phage_holin_Dp1"/>
    <property type="match status" value="1"/>
</dbReference>
<organism evidence="2 3">
    <name type="scientific">Enterococcus pseudoavium</name>
    <dbReference type="NCBI Taxonomy" id="44007"/>
    <lineage>
        <taxon>Bacteria</taxon>
        <taxon>Bacillati</taxon>
        <taxon>Bacillota</taxon>
        <taxon>Bacilli</taxon>
        <taxon>Lactobacillales</taxon>
        <taxon>Enterococcaceae</taxon>
        <taxon>Enterococcus</taxon>
    </lineage>
</organism>
<evidence type="ECO:0000313" key="2">
    <source>
        <dbReference type="EMBL" id="MDT2738065.1"/>
    </source>
</evidence>
<evidence type="ECO:0000313" key="3">
    <source>
        <dbReference type="Proteomes" id="UP001180842"/>
    </source>
</evidence>
<keyword evidence="1" id="KW-0472">Membrane</keyword>
<evidence type="ECO:0000256" key="1">
    <source>
        <dbReference type="SAM" id="Phobius"/>
    </source>
</evidence>
<keyword evidence="1" id="KW-1133">Transmembrane helix</keyword>
<dbReference type="EMBL" id="JARQAI010000027">
    <property type="protein sequence ID" value="MDT2738065.1"/>
    <property type="molecule type" value="Genomic_DNA"/>
</dbReference>